<dbReference type="SUPFAM" id="SSF46689">
    <property type="entry name" value="Homeodomain-like"/>
    <property type="match status" value="2"/>
</dbReference>
<feature type="domain" description="HTH araC/xylS-type" evidence="4">
    <location>
        <begin position="237"/>
        <end position="336"/>
    </location>
</feature>
<dbReference type="EMBL" id="LYBM01000044">
    <property type="protein sequence ID" value="ODA30898.1"/>
    <property type="molecule type" value="Genomic_DNA"/>
</dbReference>
<dbReference type="SMART" id="SM00342">
    <property type="entry name" value="HTH_ARAC"/>
    <property type="match status" value="1"/>
</dbReference>
<dbReference type="InterPro" id="IPR050204">
    <property type="entry name" value="AraC_XylS_family_regulators"/>
</dbReference>
<keyword evidence="6" id="KW-1185">Reference proteome</keyword>
<dbReference type="Gene3D" id="1.10.10.60">
    <property type="entry name" value="Homeodomain-like"/>
    <property type="match status" value="1"/>
</dbReference>
<gene>
    <name evidence="5" type="ORF">A8L45_18655</name>
</gene>
<evidence type="ECO:0000256" key="1">
    <source>
        <dbReference type="ARBA" id="ARBA00023015"/>
    </source>
</evidence>
<evidence type="ECO:0000313" key="5">
    <source>
        <dbReference type="EMBL" id="ODA30898.1"/>
    </source>
</evidence>
<dbReference type="PANTHER" id="PTHR46796">
    <property type="entry name" value="HTH-TYPE TRANSCRIPTIONAL ACTIVATOR RHAS-RELATED"/>
    <property type="match status" value="1"/>
</dbReference>
<name>A0A1C3ECD5_9GAMM</name>
<dbReference type="RefSeq" id="WP_068904871.1">
    <property type="nucleotide sequence ID" value="NZ_JBHUIF010000012.1"/>
</dbReference>
<dbReference type="STRING" id="1080227.A8L45_18655"/>
<evidence type="ECO:0000256" key="2">
    <source>
        <dbReference type="ARBA" id="ARBA00023125"/>
    </source>
</evidence>
<dbReference type="InterPro" id="IPR035418">
    <property type="entry name" value="AraC-bd_2"/>
</dbReference>
<dbReference type="PROSITE" id="PS01124">
    <property type="entry name" value="HTH_ARAC_FAMILY_2"/>
    <property type="match status" value="1"/>
</dbReference>
<evidence type="ECO:0000259" key="4">
    <source>
        <dbReference type="PROSITE" id="PS01124"/>
    </source>
</evidence>
<proteinExistence type="predicted"/>
<organism evidence="5 6">
    <name type="scientific">Veronia pacifica</name>
    <dbReference type="NCBI Taxonomy" id="1080227"/>
    <lineage>
        <taxon>Bacteria</taxon>
        <taxon>Pseudomonadati</taxon>
        <taxon>Pseudomonadota</taxon>
        <taxon>Gammaproteobacteria</taxon>
        <taxon>Vibrionales</taxon>
        <taxon>Vibrionaceae</taxon>
        <taxon>Veronia</taxon>
    </lineage>
</organism>
<dbReference type="InterPro" id="IPR018060">
    <property type="entry name" value="HTH_AraC"/>
</dbReference>
<keyword evidence="3" id="KW-0804">Transcription</keyword>
<accession>A0A1C3ECD5</accession>
<comment type="caution">
    <text evidence="5">The sequence shown here is derived from an EMBL/GenBank/DDBJ whole genome shotgun (WGS) entry which is preliminary data.</text>
</comment>
<dbReference type="GO" id="GO:0003700">
    <property type="term" value="F:DNA-binding transcription factor activity"/>
    <property type="evidence" value="ECO:0007669"/>
    <property type="project" value="InterPro"/>
</dbReference>
<dbReference type="GO" id="GO:0043565">
    <property type="term" value="F:sequence-specific DNA binding"/>
    <property type="evidence" value="ECO:0007669"/>
    <property type="project" value="InterPro"/>
</dbReference>
<evidence type="ECO:0000256" key="3">
    <source>
        <dbReference type="ARBA" id="ARBA00023163"/>
    </source>
</evidence>
<dbReference type="Proteomes" id="UP000094936">
    <property type="component" value="Unassembled WGS sequence"/>
</dbReference>
<evidence type="ECO:0000313" key="6">
    <source>
        <dbReference type="Proteomes" id="UP000094936"/>
    </source>
</evidence>
<sequence>MYNSNTDDVFCQQIKSGISHSNRLVFASKVKDDVQEAVGRMMKPHSLVVTDNKLPLNANMYHLRIGDISFSRLQYGASVAIEPDCLGDFYLVQMPLNGLAEVDDCYEKIHSGPQLASVLSPYSKIVMNWQSGTDQFLVKIPKPLIERTITGILGYQIEQPLRFDLGFHWQNSRQWRSLLPSIIDFASNLSSTDNHNKLIAAQLDQLITTCLLSAHHHNYTSLSSDLKTTNVRPRHVRYVQEYIEAHINESLTPEYLANIAGVSLRSLYSGFKDFLGVSPMQYLRDIRMDKVRNDILSGQAQSVTGVAMKWGFTHMGRFSCEYKKRFNETPRETLRSL</sequence>
<dbReference type="Pfam" id="PF12833">
    <property type="entry name" value="HTH_18"/>
    <property type="match status" value="1"/>
</dbReference>
<dbReference type="OrthoDB" id="6003540at2"/>
<reference evidence="5 6" key="1">
    <citation type="submission" date="2016-05" db="EMBL/GenBank/DDBJ databases">
        <title>Genomic Taxonomy of the Vibrionaceae.</title>
        <authorList>
            <person name="Gomez-Gil B."/>
            <person name="Enciso-Ibarra J."/>
        </authorList>
    </citation>
    <scope>NUCLEOTIDE SEQUENCE [LARGE SCALE GENOMIC DNA]</scope>
    <source>
        <strain evidence="5 6">CAIM 1920</strain>
    </source>
</reference>
<keyword evidence="1" id="KW-0805">Transcription regulation</keyword>
<dbReference type="Pfam" id="PF14525">
    <property type="entry name" value="AraC_binding_2"/>
    <property type="match status" value="1"/>
</dbReference>
<dbReference type="InterPro" id="IPR018062">
    <property type="entry name" value="HTH_AraC-typ_CS"/>
</dbReference>
<dbReference type="InterPro" id="IPR009057">
    <property type="entry name" value="Homeodomain-like_sf"/>
</dbReference>
<dbReference type="PROSITE" id="PS00041">
    <property type="entry name" value="HTH_ARAC_FAMILY_1"/>
    <property type="match status" value="1"/>
</dbReference>
<protein>
    <submittedName>
        <fullName evidence="5">Transcriptional regulator</fullName>
    </submittedName>
</protein>
<keyword evidence="2" id="KW-0238">DNA-binding</keyword>
<dbReference type="AlphaFoldDB" id="A0A1C3ECD5"/>
<dbReference type="PANTHER" id="PTHR46796:SF12">
    <property type="entry name" value="HTH-TYPE DNA-BINDING TRANSCRIPTIONAL ACTIVATOR EUTR"/>
    <property type="match status" value="1"/>
</dbReference>